<feature type="region of interest" description="Disordered" evidence="3">
    <location>
        <begin position="34"/>
        <end position="85"/>
    </location>
</feature>
<evidence type="ECO:0000259" key="5">
    <source>
        <dbReference type="SMART" id="SM00656"/>
    </source>
</evidence>
<dbReference type="EMBL" id="JALQCY010000001">
    <property type="protein sequence ID" value="MCK9792797.1"/>
    <property type="molecule type" value="Genomic_DNA"/>
</dbReference>
<dbReference type="Proteomes" id="UP001651050">
    <property type="component" value="Unassembled WGS sequence"/>
</dbReference>
<dbReference type="SUPFAM" id="SSF51126">
    <property type="entry name" value="Pectin lyase-like"/>
    <property type="match status" value="1"/>
</dbReference>
<evidence type="ECO:0000313" key="6">
    <source>
        <dbReference type="EMBL" id="MCK9792797.1"/>
    </source>
</evidence>
<evidence type="ECO:0000256" key="4">
    <source>
        <dbReference type="SAM" id="SignalP"/>
    </source>
</evidence>
<dbReference type="InterPro" id="IPR045032">
    <property type="entry name" value="PEL"/>
</dbReference>
<keyword evidence="4" id="KW-0732">Signal</keyword>
<sequence>MRHDPQASPRHRSRAAAAVLASAALLVTAVPAAASAHGGHGHPPRSDLGRQVVTPGADGWASVATTTSPEGATRPSGPVTGGAAAAPSEVYVVDTWAELRDALGGRAGADFNDGRGLEVPRIVYVRGTIDAFAGADGQLRCQDLADQVTVAGTGEAFSMDDYIAAYDPDVWGMDDEPSGPLEDARAAAATVQAAQTQVHVGSNVTIVGVGDDARIVGANLRVRDSHNVIVRNLTLSDGRDCFPQWDPTDGDAGAWNSAYDNLSVWTSTGVWVDHNTFDDGDHPASSLPQVFGRPFEIHDGLLDITHGGDLVTVSWNRFESHDKTMIIGSSDSRVQDRGQHRVTIHHNHFQDIGQRAPRVRFGDVHVYDNSYEQSSGDGFQYFWGAGKESSIVAENNAVRLARGVDPARVVGAYGGTTLHETGTLVNGRWVDVVGAFNAAAETPLADEARWTPSDHYRYRLLPTRAVRAVVDAHAGAGELTSRLPR</sequence>
<keyword evidence="1 2" id="KW-0456">Lyase</keyword>
<dbReference type="Pfam" id="PF00544">
    <property type="entry name" value="Pectate_lyase_4"/>
    <property type="match status" value="1"/>
</dbReference>
<dbReference type="InterPro" id="IPR002022">
    <property type="entry name" value="Pec_lyase"/>
</dbReference>
<dbReference type="Gene3D" id="2.160.20.10">
    <property type="entry name" value="Single-stranded right-handed beta-helix, Pectin lyase-like"/>
    <property type="match status" value="1"/>
</dbReference>
<keyword evidence="2" id="KW-0624">Polysaccharide degradation</keyword>
<evidence type="ECO:0000256" key="1">
    <source>
        <dbReference type="ARBA" id="ARBA00023239"/>
    </source>
</evidence>
<proteinExistence type="inferred from homology"/>
<evidence type="ECO:0000313" key="7">
    <source>
        <dbReference type="Proteomes" id="UP001651050"/>
    </source>
</evidence>
<dbReference type="InterPro" id="IPR011050">
    <property type="entry name" value="Pectin_lyase_fold/virulence"/>
</dbReference>
<keyword evidence="2" id="KW-0119">Carbohydrate metabolism</keyword>
<reference evidence="6 7" key="1">
    <citation type="submission" date="2022-02" db="EMBL/GenBank/DDBJ databases">
        <title>The car tank lid bacteriome: a reservoir of bacteria with potential in bioremediation of fuel.</title>
        <authorList>
            <person name="Vidal-Verdu A."/>
            <person name="Gomez-Martinez D."/>
            <person name="Latorre-Perez A."/>
            <person name="Pereto J."/>
            <person name="Porcar M."/>
        </authorList>
    </citation>
    <scope>NUCLEOTIDE SEQUENCE [LARGE SCALE GENOMIC DNA]</scope>
    <source>
        <strain evidence="6 7">4D.3</strain>
    </source>
</reference>
<dbReference type="SMART" id="SM00656">
    <property type="entry name" value="Amb_all"/>
    <property type="match status" value="1"/>
</dbReference>
<name>A0ABT0J001_9MICO</name>
<gene>
    <name evidence="6" type="ORF">M1843_03425</name>
</gene>
<dbReference type="RefSeq" id="WP_416342648.1">
    <property type="nucleotide sequence ID" value="NZ_JALQCY010000001.1"/>
</dbReference>
<keyword evidence="2" id="KW-0964">Secreted</keyword>
<comment type="caution">
    <text evidence="6">The sequence shown here is derived from an EMBL/GenBank/DDBJ whole genome shotgun (WGS) entry which is preliminary data.</text>
</comment>
<comment type="similarity">
    <text evidence="2">Belongs to the polysaccharide lyase 1 family.</text>
</comment>
<protein>
    <submittedName>
        <fullName evidence="6">Pectate lyase</fullName>
    </submittedName>
</protein>
<dbReference type="PANTHER" id="PTHR31683">
    <property type="entry name" value="PECTATE LYASE 18-RELATED"/>
    <property type="match status" value="1"/>
</dbReference>
<dbReference type="PANTHER" id="PTHR31683:SF18">
    <property type="entry name" value="PECTATE LYASE 21-RELATED"/>
    <property type="match status" value="1"/>
</dbReference>
<accession>A0ABT0J001</accession>
<feature type="signal peptide" evidence="4">
    <location>
        <begin position="1"/>
        <end position="36"/>
    </location>
</feature>
<evidence type="ECO:0000256" key="3">
    <source>
        <dbReference type="SAM" id="MobiDB-lite"/>
    </source>
</evidence>
<keyword evidence="7" id="KW-1185">Reference proteome</keyword>
<feature type="domain" description="Pectate lyase" evidence="5">
    <location>
        <begin position="165"/>
        <end position="404"/>
    </location>
</feature>
<dbReference type="InterPro" id="IPR012334">
    <property type="entry name" value="Pectin_lyas_fold"/>
</dbReference>
<feature type="chain" id="PRO_5046073803" evidence="4">
    <location>
        <begin position="37"/>
        <end position="485"/>
    </location>
</feature>
<comment type="subcellular location">
    <subcellularLocation>
        <location evidence="2">Secreted</location>
    </subcellularLocation>
</comment>
<organism evidence="6 7">
    <name type="scientific">Isoptericola peretonis</name>
    <dbReference type="NCBI Taxonomy" id="2918523"/>
    <lineage>
        <taxon>Bacteria</taxon>
        <taxon>Bacillati</taxon>
        <taxon>Actinomycetota</taxon>
        <taxon>Actinomycetes</taxon>
        <taxon>Micrococcales</taxon>
        <taxon>Promicromonosporaceae</taxon>
        <taxon>Isoptericola</taxon>
    </lineage>
</organism>
<evidence type="ECO:0000256" key="2">
    <source>
        <dbReference type="RuleBase" id="RU361173"/>
    </source>
</evidence>
<dbReference type="GO" id="GO:0016829">
    <property type="term" value="F:lyase activity"/>
    <property type="evidence" value="ECO:0007669"/>
    <property type="project" value="UniProtKB-KW"/>
</dbReference>